<evidence type="ECO:0000259" key="2">
    <source>
        <dbReference type="Pfam" id="PF17892"/>
    </source>
</evidence>
<feature type="domain" description="RapA2 cadherin-like" evidence="1">
    <location>
        <begin position="559"/>
        <end position="639"/>
    </location>
</feature>
<proteinExistence type="predicted"/>
<dbReference type="Pfam" id="PF17803">
    <property type="entry name" value="Cadherin_4"/>
    <property type="match status" value="6"/>
</dbReference>
<feature type="domain" description="RapA2 cadherin-like" evidence="1">
    <location>
        <begin position="1231"/>
        <end position="1312"/>
    </location>
</feature>
<feature type="domain" description="RapA2 cadherin-like" evidence="1">
    <location>
        <begin position="1126"/>
        <end position="1205"/>
    </location>
</feature>
<feature type="non-terminal residue" evidence="3">
    <location>
        <position position="1763"/>
    </location>
</feature>
<reference evidence="3 4" key="1">
    <citation type="submission" date="2014-12" db="EMBL/GenBank/DDBJ databases">
        <title>16Stimator: statistical estimation of ribosomal gene copy numbers from draft genome assemblies.</title>
        <authorList>
            <person name="Perisin M.A."/>
            <person name="Vetter M."/>
            <person name="Gilbert J.A."/>
            <person name="Bergelson J."/>
        </authorList>
    </citation>
    <scope>NUCLEOTIDE SEQUENCE [LARGE SCALE GENOMIC DNA]</scope>
    <source>
        <strain evidence="3 4">MEDvA23</strain>
    </source>
</reference>
<feature type="domain" description="RapA2 cadherin-like" evidence="1">
    <location>
        <begin position="1465"/>
        <end position="1544"/>
    </location>
</feature>
<evidence type="ECO:0000313" key="4">
    <source>
        <dbReference type="Proteomes" id="UP000032067"/>
    </source>
</evidence>
<dbReference type="InterPro" id="IPR041690">
    <property type="entry name" value="Cadherin_5"/>
</dbReference>
<dbReference type="Gene3D" id="2.60.40.1200">
    <property type="match status" value="8"/>
</dbReference>
<feature type="domain" description="Cadherin-like" evidence="2">
    <location>
        <begin position="1687"/>
        <end position="1763"/>
    </location>
</feature>
<evidence type="ECO:0008006" key="5">
    <source>
        <dbReference type="Google" id="ProtNLM"/>
    </source>
</evidence>
<name>A0A0D0M4W8_VARPD</name>
<evidence type="ECO:0000259" key="1">
    <source>
        <dbReference type="Pfam" id="PF17803"/>
    </source>
</evidence>
<dbReference type="Proteomes" id="UP000032067">
    <property type="component" value="Unassembled WGS sequence"/>
</dbReference>
<dbReference type="EMBL" id="JXQQ01000066">
    <property type="protein sequence ID" value="KIQ25679.1"/>
    <property type="molecule type" value="Genomic_DNA"/>
</dbReference>
<evidence type="ECO:0000313" key="3">
    <source>
        <dbReference type="EMBL" id="KIQ25679.1"/>
    </source>
</evidence>
<comment type="caution">
    <text evidence="3">The sequence shown here is derived from an EMBL/GenBank/DDBJ whole genome shotgun (WGS) entry which is preliminary data.</text>
</comment>
<feature type="domain" description="RapA2 cadherin-like" evidence="1">
    <location>
        <begin position="1339"/>
        <end position="1397"/>
    </location>
</feature>
<feature type="domain" description="Cadherin-like" evidence="2">
    <location>
        <begin position="1581"/>
        <end position="1681"/>
    </location>
</feature>
<gene>
    <name evidence="3" type="ORF">RT97_23645</name>
</gene>
<dbReference type="Pfam" id="PF17892">
    <property type="entry name" value="Cadherin_5"/>
    <property type="match status" value="3"/>
</dbReference>
<dbReference type="InterPro" id="IPR010221">
    <property type="entry name" value="VCBS_dom"/>
</dbReference>
<dbReference type="NCBIfam" id="NF012211">
    <property type="entry name" value="tand_rpt_95"/>
    <property type="match status" value="12"/>
</dbReference>
<dbReference type="NCBIfam" id="TIGR01965">
    <property type="entry name" value="VCBS_repeat"/>
    <property type="match status" value="1"/>
</dbReference>
<dbReference type="Pfam" id="PF17963">
    <property type="entry name" value="Big_9"/>
    <property type="match status" value="4"/>
</dbReference>
<dbReference type="PANTHER" id="PTHR34720">
    <property type="entry name" value="MICROCYSTIN DEPENDENT PROTEIN"/>
    <property type="match status" value="1"/>
</dbReference>
<feature type="domain" description="RapA2 cadherin-like" evidence="1">
    <location>
        <begin position="239"/>
        <end position="318"/>
    </location>
</feature>
<dbReference type="PANTHER" id="PTHR34720:SF9">
    <property type="entry name" value="BLR4714 PROTEIN"/>
    <property type="match status" value="1"/>
</dbReference>
<sequence length="1763" mass="173639">MVFTPAPNFNGTASFTYTVSDGNGGTSTATVTVNVGAVNDAPVATDDVATTPINTPLANIPVLANDTDVDGDPLTVTGATVNPALGTVTVNPNGTLDFTPANNVTGPVQITYTVSDGKGGTDTGVLTVNIGANTPPQSADATVNGLEDTPLTLTLANFAFTDTDAGQSLASVRIDTLPTNGTLLLNGVAVTPGQAIAVNEITSGRLTFVPAANGNGAAYASFTFSVQDSGGAFDATPNTITFNIAPVNDAPVANPETVVVNEDTPATGNVLANDTDVDGNALTVTQFVVNGSTFTAGQTATIAGVGSLVINADGSYTFAPAANYNGPVPVATYRVSDGALTADSTLTISVTPVDDAFTDADETVSVNEDSLLTGSVLTGTTSVDGPVSVTSFSVAGDATTYAAGQTATIAGVGTLVINANGSYTFTPAANYNGPVPVVTYSMTDGSSADTSTLTITVAPVDDPFTDASETVTTNEDTPLTGSVLTGTTSVDGPVTVTGFTVAGDATTYTAGQTATITGVGTLVINANGSYTFTPAANYNGPVPVVTYSLTDGSSGDTSTLTISVTAANDAPAGNPDTVTVTEDVPATGNVLTNDTDVDGDALTVTSFSVAGDGTFTAGQTATIAGVGTLVINANGSYTFTPAANYNGPVPVITYTVSDGTATATSTLTLTVSAVNDAPVNTLPTGWTTNEDATVGLTGLQITDADAGSSPMRVTLSVPSGSLTAASGGGVTVTGSGTGTLVLEGSQANINAYLASAARPNYVPVANFNGSVTLTMTTSDLGNTGTGGTLTDTDTATIGIADVNDAPAGTDRTVTINEDGTYTFSAADFPITDANDTPAHSLQSVVITTLPDAAQGVLRLNGVAVTAGQVIPVGSLGQLTFTPAANVNGAGIGAFTFQVVDSGGTANGGQNTDPSPNTFSFNITAVNDAPVAGDDVATTPINTPLANIPVLANDADVDGDPLTITAATVNPALGTVTINANGTLSFTPANNVSGPVQITYTVSDGKGGTDTAILTVNVGANTPPQSADTTVNGTEDTPVVLTPANFPFTDTDAGQSLASVRIDTLPVNGTLLLDGVAIAAGQTVTVADITAGRLTFVPGANGNGATYASFTFSVQDSGGAFDAAPNTLTFNIAPVNDAPAANDDTGTTDEDTALTGNVLGNDSDVDGDVLTVTQFVVNGSTFNAGQTATIAGVGSLVINANGSYTFTPAANYNGPVPVVTYTVSDGTLGDTATLTLSVTPVDDAFTDANETVTTNEDTPLTGSVLTGTTSVDGPVTVTGFTVAGDPTAYAAGQTADIAGVGTLTVNADGSYTFTPAANYNGPVPLVTYGMTDGSSTDTSTLAITVAPVNDAPVNTLPASYPATEDTTLALTGISVSDVDAAGGTITVTLSVGSGTLAAGPGGGVGVSGSGTGTLVLTGTQAAINAYLAATAPVFTPAANANGPVLLTMTTDDGGNTGGGALTDTDTSTIDVAPVNDAPVGNADTGTVVEDTPASGNVLANDTDVDGNPLTVTQFSVGGNTFTAGSTATLTGVGALTINSDGSYTFAPSANYNGPVPVVTYTVSDGTATASSTLTLTVTPVDDPFTDANENASTNEDTALTGSVLNGTSSVDGPVTVVGFSVAGDATAYTAGQTATIANVGTLVINSDGSFTFTPAANYNGPVPVVTYNLTDGSSGNVSTLTITVLPVADAPVANPDTVAATEDTPLSIPAATLVGNDTDVDGDTLTISSVQGAVNGTVSLVGGNVVFTPAPNFNGTASFTYTVS</sequence>
<dbReference type="InterPro" id="IPR040853">
    <property type="entry name" value="RapA2_cadherin-like"/>
</dbReference>
<feature type="domain" description="Cadherin-like" evidence="2">
    <location>
        <begin position="371"/>
        <end position="457"/>
    </location>
</feature>
<organism evidence="3 4">
    <name type="scientific">Variovorax paradoxus</name>
    <dbReference type="NCBI Taxonomy" id="34073"/>
    <lineage>
        <taxon>Bacteria</taxon>
        <taxon>Pseudomonadati</taxon>
        <taxon>Pseudomonadota</taxon>
        <taxon>Betaproteobacteria</taxon>
        <taxon>Burkholderiales</taxon>
        <taxon>Comamonadaceae</taxon>
        <taxon>Variovorax</taxon>
    </lineage>
</organism>
<protein>
    <recommendedName>
        <fullName evidence="5">Tandem-95 repeat protein</fullName>
    </recommendedName>
</protein>
<dbReference type="Gene3D" id="2.60.40.2810">
    <property type="match status" value="3"/>
</dbReference>
<dbReference type="Gene3D" id="2.60.40.3440">
    <property type="match status" value="1"/>
</dbReference>
<accession>A0A0D0M4W8</accession>